<evidence type="ECO:0000313" key="2">
    <source>
        <dbReference type="EMBL" id="KAF7831036.1"/>
    </source>
</evidence>
<dbReference type="EMBL" id="JAAIUW010000005">
    <property type="protein sequence ID" value="KAF7831036.1"/>
    <property type="molecule type" value="Genomic_DNA"/>
</dbReference>
<keyword evidence="3" id="KW-1185">Reference proteome</keyword>
<evidence type="ECO:0000256" key="1">
    <source>
        <dbReference type="SAM" id="MobiDB-lite"/>
    </source>
</evidence>
<reference evidence="2" key="1">
    <citation type="submission" date="2020-09" db="EMBL/GenBank/DDBJ databases">
        <title>Genome-Enabled Discovery of Anthraquinone Biosynthesis in Senna tora.</title>
        <authorList>
            <person name="Kang S.-H."/>
            <person name="Pandey R.P."/>
            <person name="Lee C.-M."/>
            <person name="Sim J.-S."/>
            <person name="Jeong J.-T."/>
            <person name="Choi B.-S."/>
            <person name="Jung M."/>
            <person name="Ginzburg D."/>
            <person name="Zhao K."/>
            <person name="Won S.Y."/>
            <person name="Oh T.-J."/>
            <person name="Yu Y."/>
            <person name="Kim N.-H."/>
            <person name="Lee O.R."/>
            <person name="Lee T.-H."/>
            <person name="Bashyal P."/>
            <person name="Kim T.-S."/>
            <person name="Lee W.-H."/>
            <person name="Kawkins C."/>
            <person name="Kim C.-K."/>
            <person name="Kim J.S."/>
            <person name="Ahn B.O."/>
            <person name="Rhee S.Y."/>
            <person name="Sohng J.K."/>
        </authorList>
    </citation>
    <scope>NUCLEOTIDE SEQUENCE</scope>
    <source>
        <tissue evidence="2">Leaf</tissue>
    </source>
</reference>
<feature type="region of interest" description="Disordered" evidence="1">
    <location>
        <begin position="1"/>
        <end position="24"/>
    </location>
</feature>
<comment type="caution">
    <text evidence="2">The sequence shown here is derived from an EMBL/GenBank/DDBJ whole genome shotgun (WGS) entry which is preliminary data.</text>
</comment>
<dbReference type="AlphaFoldDB" id="A0A834WS66"/>
<accession>A0A834WS66</accession>
<sequence length="24" mass="2722">MGQINVRKNKDKMEISHSIPADLP</sequence>
<proteinExistence type="predicted"/>
<gene>
    <name evidence="2" type="ORF">G2W53_013369</name>
</gene>
<organism evidence="2 3">
    <name type="scientific">Senna tora</name>
    <dbReference type="NCBI Taxonomy" id="362788"/>
    <lineage>
        <taxon>Eukaryota</taxon>
        <taxon>Viridiplantae</taxon>
        <taxon>Streptophyta</taxon>
        <taxon>Embryophyta</taxon>
        <taxon>Tracheophyta</taxon>
        <taxon>Spermatophyta</taxon>
        <taxon>Magnoliopsida</taxon>
        <taxon>eudicotyledons</taxon>
        <taxon>Gunneridae</taxon>
        <taxon>Pentapetalae</taxon>
        <taxon>rosids</taxon>
        <taxon>fabids</taxon>
        <taxon>Fabales</taxon>
        <taxon>Fabaceae</taxon>
        <taxon>Caesalpinioideae</taxon>
        <taxon>Cassia clade</taxon>
        <taxon>Senna</taxon>
    </lineage>
</organism>
<protein>
    <submittedName>
        <fullName evidence="2">Uncharacterized protein</fullName>
    </submittedName>
</protein>
<evidence type="ECO:0000313" key="3">
    <source>
        <dbReference type="Proteomes" id="UP000634136"/>
    </source>
</evidence>
<name>A0A834WS66_9FABA</name>
<dbReference type="Proteomes" id="UP000634136">
    <property type="component" value="Unassembled WGS sequence"/>
</dbReference>